<accession>A0A4Y9AHQ8</accession>
<organism evidence="1 2">
    <name type="scientific">Lentibacillus salicampi</name>
    <dbReference type="NCBI Taxonomy" id="175306"/>
    <lineage>
        <taxon>Bacteria</taxon>
        <taxon>Bacillati</taxon>
        <taxon>Bacillota</taxon>
        <taxon>Bacilli</taxon>
        <taxon>Bacillales</taxon>
        <taxon>Bacillaceae</taxon>
        <taxon>Lentibacillus</taxon>
    </lineage>
</organism>
<dbReference type="RefSeq" id="WP_135108704.1">
    <property type="nucleotide sequence ID" value="NZ_SRHY01000003.1"/>
</dbReference>
<dbReference type="EMBL" id="SRHY01000003">
    <property type="protein sequence ID" value="TFJ93931.1"/>
    <property type="molecule type" value="Genomic_DNA"/>
</dbReference>
<comment type="caution">
    <text evidence="1">The sequence shown here is derived from an EMBL/GenBank/DDBJ whole genome shotgun (WGS) entry which is preliminary data.</text>
</comment>
<proteinExistence type="predicted"/>
<dbReference type="Pfam" id="PF08761">
    <property type="entry name" value="dUTPase_2"/>
    <property type="match status" value="1"/>
</dbReference>
<evidence type="ECO:0000313" key="2">
    <source>
        <dbReference type="Proteomes" id="UP000298484"/>
    </source>
</evidence>
<dbReference type="Gene3D" id="1.10.4010.10">
    <property type="entry name" value="Type II deoxyuridine triphosphatase"/>
    <property type="match status" value="1"/>
</dbReference>
<dbReference type="InterPro" id="IPR016947">
    <property type="entry name" value="UCP030140"/>
</dbReference>
<dbReference type="InterPro" id="IPR014871">
    <property type="entry name" value="dUTPase/dCTP_pyrophosphatase"/>
</dbReference>
<evidence type="ECO:0000313" key="1">
    <source>
        <dbReference type="EMBL" id="TFJ93931.1"/>
    </source>
</evidence>
<protein>
    <submittedName>
        <fullName evidence="1">dUTPase</fullName>
    </submittedName>
</protein>
<dbReference type="PIRSF" id="PIRSF030140">
    <property type="entry name" value="UCP030140"/>
    <property type="match status" value="1"/>
</dbReference>
<dbReference type="SUPFAM" id="SSF101386">
    <property type="entry name" value="all-alpha NTP pyrophosphatases"/>
    <property type="match status" value="1"/>
</dbReference>
<gene>
    <name evidence="1" type="ORF">E4U82_03715</name>
</gene>
<dbReference type="OrthoDB" id="5506143at2"/>
<reference evidence="1 2" key="1">
    <citation type="submission" date="2019-03" db="EMBL/GenBank/DDBJ databases">
        <title>Genome sequence of Lentibacillus salicampi ATCC BAA-719.</title>
        <authorList>
            <person name="Maclea K.S."/>
            <person name="Simoes Junior M."/>
        </authorList>
    </citation>
    <scope>NUCLEOTIDE SEQUENCE [LARGE SCALE GENOMIC DNA]</scope>
    <source>
        <strain evidence="1 2">ATCC BAA-719</strain>
    </source>
</reference>
<sequence>MEWTSLYTKQKQLDAYIESQHDLSDKDLFREKYLALLVELGELANETRCFKFWSVKPRSKPSVILEEYVDGIHFILSLGLEKGYRYPTDAVNAIETDETGQFNRVYDHCTVFYHEPTEEHYHQLFESYLQLGVLLGFDEQGVKDAYLQKNEVNYERQDQGY</sequence>
<dbReference type="CDD" id="cd11527">
    <property type="entry name" value="NTP-PPase_dUTPase"/>
    <property type="match status" value="1"/>
</dbReference>
<keyword evidence="2" id="KW-1185">Reference proteome</keyword>
<name>A0A4Y9AHQ8_9BACI</name>
<dbReference type="Proteomes" id="UP000298484">
    <property type="component" value="Unassembled WGS sequence"/>
</dbReference>
<dbReference type="AlphaFoldDB" id="A0A4Y9AHQ8"/>